<feature type="transmembrane region" description="Helical" evidence="6">
    <location>
        <begin position="20"/>
        <end position="37"/>
    </location>
</feature>
<evidence type="ECO:0000313" key="8">
    <source>
        <dbReference type="EMBL" id="EHL19163.1"/>
    </source>
</evidence>
<sequence>MRNLRVKKRRRAKMKVQPIAITSLLFFVQLIMLFEVYTRLDKYQGVFNISWHLISIILALFIINKEENSAYKIAWILPMCVFPLVGIILYVLIKVLPGTKQLSDVLKTKICMSSQYIHQNEDVLKTFKEVDSNYASMAKFLYEYESFPVYADTKLEYYSLGEYAFESIKKELLKARDYIFIEFFIVSRGYMLTEVLDILEKKANEGVEIRFMYDGANMFSLPDNYSEFISSKGIDCKIFSPVKPIISSYQNNRDHRKIIVIDGKIGFTGGINIADEYINKKERFGHWKDCAIRIEGHAVKSLAAMFLQMWNINEDDKYEMEDYNTYLLTKKQKKLKITHKKLVNMNELLHEKKIEKLKEKLKNNPKQKVKIRENLLTFKCKNFVLQPMRVYDNYTIPYGDYPGNMNNPAEAIYIHILFYAKKYVDIMTPYLIIDDELINAMSMACKRGVRVRLLLPGIPDKKIPYMVAQSYFTALMDAGVQIYIYTKGFVHSKVFVSDDIVSTVGTVNLDYRSLYLHFENGIFCYDRELALDIEDDFENTVKTAKRLTNQEYRNIPVFNRLLGRIFRVFAPLM</sequence>
<reference evidence="8 9" key="1">
    <citation type="submission" date="2011-08" db="EMBL/GenBank/DDBJ databases">
        <title>The Genome Sequence of Eubacteriaceae bacterium CM5.</title>
        <authorList>
            <consortium name="The Broad Institute Genome Sequencing Platform"/>
            <person name="Earl A."/>
            <person name="Ward D."/>
            <person name="Feldgarden M."/>
            <person name="Gevers D."/>
            <person name="Sizova M."/>
            <person name="Hazen A."/>
            <person name="Epstein S."/>
            <person name="Young S.K."/>
            <person name="Zeng Q."/>
            <person name="Gargeya S."/>
            <person name="Fitzgerald M."/>
            <person name="Haas B."/>
            <person name="Abouelleil A."/>
            <person name="Alvarado L."/>
            <person name="Arachchi H.M."/>
            <person name="Berlin A."/>
            <person name="Brown A."/>
            <person name="Chapman S.B."/>
            <person name="Chen Z."/>
            <person name="Dunbar C."/>
            <person name="Freedman E."/>
            <person name="Gearin G."/>
            <person name="Gellesch M."/>
            <person name="Goldberg J."/>
            <person name="Griggs A."/>
            <person name="Gujja S."/>
            <person name="Heiman D."/>
            <person name="Howarth C."/>
            <person name="Larson L."/>
            <person name="Lui A."/>
            <person name="MacDonald P.J.P."/>
            <person name="Montmayeur A."/>
            <person name="Murphy C."/>
            <person name="Neiman D."/>
            <person name="Pearson M."/>
            <person name="Priest M."/>
            <person name="Roberts A."/>
            <person name="Saif S."/>
            <person name="Shea T."/>
            <person name="Shenoy N."/>
            <person name="Sisk P."/>
            <person name="Stolte C."/>
            <person name="Sykes S."/>
            <person name="Wortman J."/>
            <person name="Nusbaum C."/>
            <person name="Birren B."/>
        </authorList>
    </citation>
    <scope>NUCLEOTIDE SEQUENCE [LARGE SCALE GENOMIC DNA]</scope>
    <source>
        <strain evidence="8 9">CM5</strain>
    </source>
</reference>
<comment type="caution">
    <text evidence="8">The sequence shown here is derived from an EMBL/GenBank/DDBJ whole genome shotgun (WGS) entry which is preliminary data.</text>
</comment>
<dbReference type="Pfam" id="PF13091">
    <property type="entry name" value="PLDc_2"/>
    <property type="match status" value="2"/>
</dbReference>
<name>G9XCZ3_9FIRM</name>
<feature type="domain" description="PLD phosphodiesterase" evidence="7">
    <location>
        <begin position="486"/>
        <end position="513"/>
    </location>
</feature>
<evidence type="ECO:0000256" key="4">
    <source>
        <dbReference type="ARBA" id="ARBA00022989"/>
    </source>
</evidence>
<keyword evidence="4 6" id="KW-1133">Transmembrane helix</keyword>
<dbReference type="PANTHER" id="PTHR21248">
    <property type="entry name" value="CARDIOLIPIN SYNTHASE"/>
    <property type="match status" value="1"/>
</dbReference>
<protein>
    <recommendedName>
        <fullName evidence="7">PLD phosphodiesterase domain-containing protein</fullName>
    </recommendedName>
</protein>
<proteinExistence type="predicted"/>
<dbReference type="STRING" id="796937.HMPREF9630_01322"/>
<keyword evidence="2" id="KW-1003">Cell membrane</keyword>
<evidence type="ECO:0000256" key="6">
    <source>
        <dbReference type="SAM" id="Phobius"/>
    </source>
</evidence>
<dbReference type="AlphaFoldDB" id="G9XCZ3"/>
<evidence type="ECO:0000256" key="5">
    <source>
        <dbReference type="ARBA" id="ARBA00023136"/>
    </source>
</evidence>
<dbReference type="Gene3D" id="3.30.870.10">
    <property type="entry name" value="Endonuclease Chain A"/>
    <property type="match status" value="2"/>
</dbReference>
<dbReference type="Proteomes" id="UP000003379">
    <property type="component" value="Unassembled WGS sequence"/>
</dbReference>
<evidence type="ECO:0000259" key="7">
    <source>
        <dbReference type="PROSITE" id="PS50035"/>
    </source>
</evidence>
<feature type="transmembrane region" description="Helical" evidence="6">
    <location>
        <begin position="43"/>
        <end position="63"/>
    </location>
</feature>
<accession>G9XCZ3</accession>
<dbReference type="InterPro" id="IPR027379">
    <property type="entry name" value="CLS_N"/>
</dbReference>
<comment type="subcellular location">
    <subcellularLocation>
        <location evidence="1">Cell membrane</location>
        <topology evidence="1">Multi-pass membrane protein</topology>
    </subcellularLocation>
</comment>
<dbReference type="SUPFAM" id="SSF56024">
    <property type="entry name" value="Phospholipase D/nuclease"/>
    <property type="match status" value="2"/>
</dbReference>
<dbReference type="GO" id="GO:0030572">
    <property type="term" value="F:phosphatidyltransferase activity"/>
    <property type="evidence" value="ECO:0007669"/>
    <property type="project" value="UniProtKB-ARBA"/>
</dbReference>
<dbReference type="CDD" id="cd09154">
    <property type="entry name" value="PLDc_SMU_988_like_1"/>
    <property type="match status" value="1"/>
</dbReference>
<feature type="domain" description="PLD phosphodiesterase" evidence="7">
    <location>
        <begin position="250"/>
        <end position="277"/>
    </location>
</feature>
<evidence type="ECO:0000256" key="2">
    <source>
        <dbReference type="ARBA" id="ARBA00022475"/>
    </source>
</evidence>
<dbReference type="PROSITE" id="PS50035">
    <property type="entry name" value="PLD"/>
    <property type="match status" value="2"/>
</dbReference>
<dbReference type="EMBL" id="AFZG01000028">
    <property type="protein sequence ID" value="EHL19163.1"/>
    <property type="molecule type" value="Genomic_DNA"/>
</dbReference>
<dbReference type="GO" id="GO:0005886">
    <property type="term" value="C:plasma membrane"/>
    <property type="evidence" value="ECO:0007669"/>
    <property type="project" value="UniProtKB-SubCell"/>
</dbReference>
<gene>
    <name evidence="8" type="ORF">HMPREF9628_01720</name>
</gene>
<dbReference type="SMART" id="SM00155">
    <property type="entry name" value="PLDc"/>
    <property type="match status" value="2"/>
</dbReference>
<evidence type="ECO:0000313" key="9">
    <source>
        <dbReference type="Proteomes" id="UP000003379"/>
    </source>
</evidence>
<dbReference type="GO" id="GO:0032049">
    <property type="term" value="P:cardiolipin biosynthetic process"/>
    <property type="evidence" value="ECO:0007669"/>
    <property type="project" value="UniProtKB-ARBA"/>
</dbReference>
<dbReference type="PATRIC" id="fig|796940.3.peg.1150"/>
<keyword evidence="3 6" id="KW-0812">Transmembrane</keyword>
<keyword evidence="5 6" id="KW-0472">Membrane</keyword>
<dbReference type="InterPro" id="IPR025202">
    <property type="entry name" value="PLD-like_dom"/>
</dbReference>
<dbReference type="RefSeq" id="WP_009529626.1">
    <property type="nucleotide sequence ID" value="NZ_JH414613.1"/>
</dbReference>
<dbReference type="InterPro" id="IPR001736">
    <property type="entry name" value="PLipase_D/transphosphatidylase"/>
</dbReference>
<dbReference type="PANTHER" id="PTHR21248:SF22">
    <property type="entry name" value="PHOSPHOLIPASE D"/>
    <property type="match status" value="1"/>
</dbReference>
<dbReference type="HOGENOM" id="CLU_038053_1_2_9"/>
<feature type="transmembrane region" description="Helical" evidence="6">
    <location>
        <begin position="75"/>
        <end position="93"/>
    </location>
</feature>
<evidence type="ECO:0000256" key="3">
    <source>
        <dbReference type="ARBA" id="ARBA00022692"/>
    </source>
</evidence>
<dbReference type="Pfam" id="PF13396">
    <property type="entry name" value="PLDc_N"/>
    <property type="match status" value="1"/>
</dbReference>
<organism evidence="8 9">
    <name type="scientific">Peptoanaerobacter stomatis</name>
    <dbReference type="NCBI Taxonomy" id="796937"/>
    <lineage>
        <taxon>Bacteria</taxon>
        <taxon>Bacillati</taxon>
        <taxon>Bacillota</taxon>
        <taxon>Clostridia</taxon>
        <taxon>Peptostreptococcales</taxon>
        <taxon>Filifactoraceae</taxon>
        <taxon>Peptoanaerobacter</taxon>
    </lineage>
</organism>
<evidence type="ECO:0000256" key="1">
    <source>
        <dbReference type="ARBA" id="ARBA00004651"/>
    </source>
</evidence>